<gene>
    <name evidence="1" type="ORF">E9232_002079</name>
</gene>
<keyword evidence="2" id="KW-1185">Reference proteome</keyword>
<evidence type="ECO:0000313" key="2">
    <source>
        <dbReference type="Proteomes" id="UP001262410"/>
    </source>
</evidence>
<reference evidence="1 2" key="1">
    <citation type="submission" date="2023-07" db="EMBL/GenBank/DDBJ databases">
        <title>Sorghum-associated microbial communities from plants grown in Nebraska, USA.</title>
        <authorList>
            <person name="Schachtman D."/>
        </authorList>
    </citation>
    <scope>NUCLEOTIDE SEQUENCE [LARGE SCALE GENOMIC DNA]</scope>
    <source>
        <strain evidence="1 2">584</strain>
    </source>
</reference>
<comment type="caution">
    <text evidence="1">The sequence shown here is derived from an EMBL/GenBank/DDBJ whole genome shotgun (WGS) entry which is preliminary data.</text>
</comment>
<sequence length="38" mass="4599">MDFFEVMEIEDGLIREHRVYWGWRGVEILKADADNKET</sequence>
<evidence type="ECO:0008006" key="3">
    <source>
        <dbReference type="Google" id="ProtNLM"/>
    </source>
</evidence>
<evidence type="ECO:0000313" key="1">
    <source>
        <dbReference type="EMBL" id="MDR6289564.1"/>
    </source>
</evidence>
<dbReference type="Gene3D" id="3.10.450.50">
    <property type="match status" value="1"/>
</dbReference>
<protein>
    <recommendedName>
        <fullName evidence="3">Nuclear transport factor 2 family protein</fullName>
    </recommendedName>
</protein>
<organism evidence="1 2">
    <name type="scientific">Inquilinus ginsengisoli</name>
    <dbReference type="NCBI Taxonomy" id="363840"/>
    <lineage>
        <taxon>Bacteria</taxon>
        <taxon>Pseudomonadati</taxon>
        <taxon>Pseudomonadota</taxon>
        <taxon>Alphaproteobacteria</taxon>
        <taxon>Rhodospirillales</taxon>
        <taxon>Rhodospirillaceae</taxon>
        <taxon>Inquilinus</taxon>
    </lineage>
</organism>
<dbReference type="Proteomes" id="UP001262410">
    <property type="component" value="Unassembled WGS sequence"/>
</dbReference>
<name>A0ABU1JPU6_9PROT</name>
<dbReference type="EMBL" id="JAVDPW010000003">
    <property type="protein sequence ID" value="MDR6289564.1"/>
    <property type="molecule type" value="Genomic_DNA"/>
</dbReference>
<accession>A0ABU1JPU6</accession>
<proteinExistence type="predicted"/>